<proteinExistence type="predicted"/>
<keyword evidence="1" id="KW-0614">Plasmid</keyword>
<dbReference type="AlphaFoldDB" id="A0A7G6VZG8"/>
<sequence>MLILDRPRSLINQNRPPLAQKTDKTIVVADFEFLSDWRKFEDYRAKDGDAAHWKPRWPFGYIVCASWVVIDFPAAADKPEVSHFYSLSQPNNDQTDIVEVFFRTLEQASSNNAEPARLVTWGGDLKDIAALHLVAQRREWILPPQLRNTSPHCPKRLDLCQFYYHKELEGVHLSEFLQAQDLPVKPNRPTKVADFASDGNWKAVEEHCAADVMLTAILAVRHLASTAQIGQTGKKCTEAILDRFCNRSPTSYTRYLQKWRKENLGYRRP</sequence>
<gene>
    <name evidence="1" type="ORF">H4O24_19145</name>
</gene>
<reference evidence="1 2" key="1">
    <citation type="submission" date="2020-08" db="EMBL/GenBank/DDBJ databases">
        <authorList>
            <person name="Liu G."/>
            <person name="Sun C."/>
        </authorList>
    </citation>
    <scope>NUCLEOTIDE SEQUENCE [LARGE SCALE GENOMIC DNA]</scope>
    <source>
        <strain evidence="1 2">OT19</strain>
        <plasmid evidence="1 2">plas1</plasmid>
    </source>
</reference>
<dbReference type="RefSeq" id="WP_185885880.1">
    <property type="nucleotide sequence ID" value="NZ_CP060053.1"/>
</dbReference>
<evidence type="ECO:0000313" key="1">
    <source>
        <dbReference type="EMBL" id="QNE07133.1"/>
    </source>
</evidence>
<dbReference type="Proteomes" id="UP000515297">
    <property type="component" value="Plasmid plas1"/>
</dbReference>
<protein>
    <submittedName>
        <fullName evidence="1">Uncharacterized protein</fullName>
    </submittedName>
</protein>
<name>A0A7G6VZG8_9SPHN</name>
<organism evidence="1 2">
    <name type="scientific">Croceicoccus marinus</name>
    <dbReference type="NCBI Taxonomy" id="450378"/>
    <lineage>
        <taxon>Bacteria</taxon>
        <taxon>Pseudomonadati</taxon>
        <taxon>Pseudomonadota</taxon>
        <taxon>Alphaproteobacteria</taxon>
        <taxon>Sphingomonadales</taxon>
        <taxon>Erythrobacteraceae</taxon>
        <taxon>Croceicoccus</taxon>
    </lineage>
</organism>
<geneLocation type="plasmid" evidence="1 2">
    <name>plas1</name>
</geneLocation>
<evidence type="ECO:0000313" key="2">
    <source>
        <dbReference type="Proteomes" id="UP000515297"/>
    </source>
</evidence>
<dbReference type="EMBL" id="CP060053">
    <property type="protein sequence ID" value="QNE07133.1"/>
    <property type="molecule type" value="Genomic_DNA"/>
</dbReference>
<accession>A0A7G6VZG8</accession>